<dbReference type="SUPFAM" id="SSF81383">
    <property type="entry name" value="F-box domain"/>
    <property type="match status" value="1"/>
</dbReference>
<reference evidence="2 3" key="1">
    <citation type="submission" date="2020-10" db="EMBL/GenBank/DDBJ databases">
        <title>The Coptis chinensis genome and diversification of protoberbering-type alkaloids.</title>
        <authorList>
            <person name="Wang B."/>
            <person name="Shu S."/>
            <person name="Song C."/>
            <person name="Liu Y."/>
        </authorList>
    </citation>
    <scope>NUCLEOTIDE SEQUENCE [LARGE SCALE GENOMIC DNA]</scope>
    <source>
        <strain evidence="2">HL-2020</strain>
        <tissue evidence="2">Leaf</tissue>
    </source>
</reference>
<name>A0A835HX29_9MAGN</name>
<dbReference type="Pfam" id="PF00646">
    <property type="entry name" value="F-box"/>
    <property type="match status" value="1"/>
</dbReference>
<proteinExistence type="predicted"/>
<dbReference type="InterPro" id="IPR001810">
    <property type="entry name" value="F-box_dom"/>
</dbReference>
<feature type="domain" description="F-box" evidence="1">
    <location>
        <begin position="15"/>
        <end position="61"/>
    </location>
</feature>
<evidence type="ECO:0000259" key="1">
    <source>
        <dbReference type="PROSITE" id="PS50181"/>
    </source>
</evidence>
<sequence>MRSWTTLFEKTVIRSVSFDSLPEEIVIEILSRLPVKSLSRCKGLCKSLLKLISNPYFVQSHLEASKNTPRIIFTTVSDQSMEQYQTSMVLCNPATKEYIEVPFDIVEVPAGYMRVTNLGVGHVHTDQYKVVRIDNYVTDPSYHNNDIDDDLGYYYVHVYTLGTKCGRRIKKQCHSAVPFNLPYLNGARHWGNADRQDPHLQGV</sequence>
<dbReference type="AlphaFoldDB" id="A0A835HX29"/>
<comment type="caution">
    <text evidence="2">The sequence shown here is derived from an EMBL/GenBank/DDBJ whole genome shotgun (WGS) entry which is preliminary data.</text>
</comment>
<dbReference type="Proteomes" id="UP000631114">
    <property type="component" value="Unassembled WGS sequence"/>
</dbReference>
<evidence type="ECO:0000313" key="2">
    <source>
        <dbReference type="EMBL" id="KAF9605972.1"/>
    </source>
</evidence>
<dbReference type="SMART" id="SM00256">
    <property type="entry name" value="FBOX"/>
    <property type="match status" value="1"/>
</dbReference>
<dbReference type="InterPro" id="IPR036047">
    <property type="entry name" value="F-box-like_dom_sf"/>
</dbReference>
<evidence type="ECO:0000313" key="3">
    <source>
        <dbReference type="Proteomes" id="UP000631114"/>
    </source>
</evidence>
<dbReference type="PANTHER" id="PTHR31672:SF13">
    <property type="entry name" value="F-BOX PROTEIN CPR30-LIKE"/>
    <property type="match status" value="1"/>
</dbReference>
<dbReference type="Gene3D" id="1.20.1280.50">
    <property type="match status" value="1"/>
</dbReference>
<dbReference type="CDD" id="cd22157">
    <property type="entry name" value="F-box_AtFBW1-like"/>
    <property type="match status" value="1"/>
</dbReference>
<dbReference type="EMBL" id="JADFTS010000005">
    <property type="protein sequence ID" value="KAF9605972.1"/>
    <property type="molecule type" value="Genomic_DNA"/>
</dbReference>
<dbReference type="PROSITE" id="PS50181">
    <property type="entry name" value="FBOX"/>
    <property type="match status" value="1"/>
</dbReference>
<dbReference type="PANTHER" id="PTHR31672">
    <property type="entry name" value="BNACNNG10540D PROTEIN"/>
    <property type="match status" value="1"/>
</dbReference>
<protein>
    <recommendedName>
        <fullName evidence="1">F-box domain-containing protein</fullName>
    </recommendedName>
</protein>
<gene>
    <name evidence="2" type="ORF">IFM89_021298</name>
</gene>
<dbReference type="InterPro" id="IPR050796">
    <property type="entry name" value="SCF_F-box_component"/>
</dbReference>
<organism evidence="2 3">
    <name type="scientific">Coptis chinensis</name>
    <dbReference type="NCBI Taxonomy" id="261450"/>
    <lineage>
        <taxon>Eukaryota</taxon>
        <taxon>Viridiplantae</taxon>
        <taxon>Streptophyta</taxon>
        <taxon>Embryophyta</taxon>
        <taxon>Tracheophyta</taxon>
        <taxon>Spermatophyta</taxon>
        <taxon>Magnoliopsida</taxon>
        <taxon>Ranunculales</taxon>
        <taxon>Ranunculaceae</taxon>
        <taxon>Coptidoideae</taxon>
        <taxon>Coptis</taxon>
    </lineage>
</organism>
<keyword evidence="3" id="KW-1185">Reference proteome</keyword>
<dbReference type="OrthoDB" id="1924677at2759"/>
<accession>A0A835HX29</accession>